<feature type="non-terminal residue" evidence="2">
    <location>
        <position position="1"/>
    </location>
</feature>
<dbReference type="EMBL" id="JTDY01001766">
    <property type="protein sequence ID" value="KOB72951.1"/>
    <property type="molecule type" value="Genomic_DNA"/>
</dbReference>
<gene>
    <name evidence="2" type="ORF">OBRU01_11524</name>
</gene>
<feature type="domain" description="TGF-beta propeptide" evidence="1">
    <location>
        <begin position="1"/>
        <end position="102"/>
    </location>
</feature>
<keyword evidence="3" id="KW-1185">Reference proteome</keyword>
<name>A0A0L7LCL9_OPEBR</name>
<proteinExistence type="predicted"/>
<dbReference type="Gene3D" id="2.60.120.970">
    <property type="match status" value="1"/>
</dbReference>
<dbReference type="STRING" id="104452.A0A0L7LCL9"/>
<dbReference type="AlphaFoldDB" id="A0A0L7LCL9"/>
<evidence type="ECO:0000313" key="3">
    <source>
        <dbReference type="Proteomes" id="UP000037510"/>
    </source>
</evidence>
<accession>A0A0L7LCL9</accession>
<dbReference type="InterPro" id="IPR001111">
    <property type="entry name" value="TGF-b_propeptide"/>
</dbReference>
<organism evidence="2 3">
    <name type="scientific">Operophtera brumata</name>
    <name type="common">Winter moth</name>
    <name type="synonym">Phalaena brumata</name>
    <dbReference type="NCBI Taxonomy" id="104452"/>
    <lineage>
        <taxon>Eukaryota</taxon>
        <taxon>Metazoa</taxon>
        <taxon>Ecdysozoa</taxon>
        <taxon>Arthropoda</taxon>
        <taxon>Hexapoda</taxon>
        <taxon>Insecta</taxon>
        <taxon>Pterygota</taxon>
        <taxon>Neoptera</taxon>
        <taxon>Endopterygota</taxon>
        <taxon>Lepidoptera</taxon>
        <taxon>Glossata</taxon>
        <taxon>Ditrysia</taxon>
        <taxon>Geometroidea</taxon>
        <taxon>Geometridae</taxon>
        <taxon>Larentiinae</taxon>
        <taxon>Operophtera</taxon>
    </lineage>
</organism>
<comment type="caution">
    <text evidence="2">The sequence shown here is derived from an EMBL/GenBank/DDBJ whole genome shotgun (WGS) entry which is preliminary data.</text>
</comment>
<protein>
    <submittedName>
        <fullName evidence="2">Glass bottom boat</fullName>
    </submittedName>
</protein>
<sequence length="105" mass="11336">HVWFEVAGTPGDASSLLTAELRLHQSPTHTEDPTSLYTVVAHRVLSVDNLGSLKLEEVARVNTSAGSEGWLEMNVTTGLAAWLTSPADNRGFFITMHPHSQPGTL</sequence>
<evidence type="ECO:0000259" key="1">
    <source>
        <dbReference type="Pfam" id="PF00688"/>
    </source>
</evidence>
<dbReference type="Pfam" id="PF00688">
    <property type="entry name" value="TGFb_propeptide"/>
    <property type="match status" value="1"/>
</dbReference>
<evidence type="ECO:0000313" key="2">
    <source>
        <dbReference type="EMBL" id="KOB72951.1"/>
    </source>
</evidence>
<dbReference type="Proteomes" id="UP000037510">
    <property type="component" value="Unassembled WGS sequence"/>
</dbReference>
<reference evidence="2 3" key="1">
    <citation type="journal article" date="2015" name="Genome Biol. Evol.">
        <title>The genome of winter moth (Operophtera brumata) provides a genomic perspective on sexual dimorphism and phenology.</title>
        <authorList>
            <person name="Derks M.F."/>
            <person name="Smit S."/>
            <person name="Salis L."/>
            <person name="Schijlen E."/>
            <person name="Bossers A."/>
            <person name="Mateman C."/>
            <person name="Pijl A.S."/>
            <person name="de Ridder D."/>
            <person name="Groenen M.A."/>
            <person name="Visser M.E."/>
            <person name="Megens H.J."/>
        </authorList>
    </citation>
    <scope>NUCLEOTIDE SEQUENCE [LARGE SCALE GENOMIC DNA]</scope>
    <source>
        <strain evidence="2">WM2013NL</strain>
        <tissue evidence="2">Head and thorax</tissue>
    </source>
</reference>